<dbReference type="InterPro" id="IPR056284">
    <property type="entry name" value="AIR9-like_A9"/>
</dbReference>
<dbReference type="Gene3D" id="2.60.40.2700">
    <property type="match status" value="1"/>
</dbReference>
<reference evidence="2" key="1">
    <citation type="submission" date="2022-06" db="EMBL/GenBank/DDBJ databases">
        <title>Uncovering the hologenomic basis of an extraordinary plant invasion.</title>
        <authorList>
            <person name="Bieker V.C."/>
            <person name="Martin M.D."/>
            <person name="Gilbert T."/>
            <person name="Hodgins K."/>
            <person name="Battlay P."/>
            <person name="Petersen B."/>
            <person name="Wilson J."/>
        </authorList>
    </citation>
    <scope>NUCLEOTIDE SEQUENCE</scope>
    <source>
        <strain evidence="2">AA19_3_7</strain>
        <tissue evidence="2">Leaf</tissue>
    </source>
</reference>
<evidence type="ECO:0000313" key="2">
    <source>
        <dbReference type="EMBL" id="KAI7725631.1"/>
    </source>
</evidence>
<organism evidence="2 3">
    <name type="scientific">Ambrosia artemisiifolia</name>
    <name type="common">Common ragweed</name>
    <dbReference type="NCBI Taxonomy" id="4212"/>
    <lineage>
        <taxon>Eukaryota</taxon>
        <taxon>Viridiplantae</taxon>
        <taxon>Streptophyta</taxon>
        <taxon>Embryophyta</taxon>
        <taxon>Tracheophyta</taxon>
        <taxon>Spermatophyta</taxon>
        <taxon>Magnoliopsida</taxon>
        <taxon>eudicotyledons</taxon>
        <taxon>Gunneridae</taxon>
        <taxon>Pentapetalae</taxon>
        <taxon>asterids</taxon>
        <taxon>campanulids</taxon>
        <taxon>Asterales</taxon>
        <taxon>Asteraceae</taxon>
        <taxon>Asteroideae</taxon>
        <taxon>Heliantheae alliance</taxon>
        <taxon>Heliantheae</taxon>
        <taxon>Ambrosia</taxon>
    </lineage>
</organism>
<dbReference type="EMBL" id="JAMZMK010011892">
    <property type="protein sequence ID" value="KAI7725631.1"/>
    <property type="molecule type" value="Genomic_DNA"/>
</dbReference>
<keyword evidence="3" id="KW-1185">Reference proteome</keyword>
<protein>
    <recommendedName>
        <fullName evidence="1">AIR9-like A9 domain-containing protein</fullName>
    </recommendedName>
</protein>
<accession>A0AAD5BNI9</accession>
<name>A0AAD5BNI9_AMBAR</name>
<sequence length="353" mass="38887">MASQPRLQVLAASKNKVSTLKGFPSLPSLESSVLCIVFFKYLIFCPYLSIAEDLSPKEIAIAKHYPAHTAVCIAGGWEFCSSKQALESTFNFLVEQWKDHFPPGYMLMEASVDQPFEEDACNCHFLFTKDKTVDENSELVLNYQWFIGSTTLSNFTPIPDATAEVYWPKRDDVGKILRVECTPVLGDTKYTSIFAISSPVSPGTTYTPSLEDVGAYLALHWVPTRADGKSGQPVVSICNNPVAPGFPVASKVSVKALSLYNYSGEGIYFGGYEGSSIFSWFRENMDRTIVPINGANSKIYEVTDADYNCRLMFGYTPVRSDSVVGELTMSEPTDVILPGCLAKIQEACQIPVV</sequence>
<dbReference type="Pfam" id="PF23197">
    <property type="entry name" value="IG_AIR9"/>
    <property type="match status" value="3"/>
</dbReference>
<feature type="domain" description="AIR9-like A9" evidence="1">
    <location>
        <begin position="137"/>
        <end position="196"/>
    </location>
</feature>
<evidence type="ECO:0000259" key="1">
    <source>
        <dbReference type="Pfam" id="PF23197"/>
    </source>
</evidence>
<dbReference type="GO" id="GO:0009506">
    <property type="term" value="C:plasmodesma"/>
    <property type="evidence" value="ECO:0007669"/>
    <property type="project" value="TreeGrafter"/>
</dbReference>
<feature type="domain" description="AIR9-like A9" evidence="1">
    <location>
        <begin position="262"/>
        <end position="328"/>
    </location>
</feature>
<dbReference type="PANTHER" id="PTHR31149">
    <property type="entry name" value="EXPRESSED PROTEIN"/>
    <property type="match status" value="1"/>
</dbReference>
<dbReference type="Proteomes" id="UP001206925">
    <property type="component" value="Unassembled WGS sequence"/>
</dbReference>
<feature type="domain" description="AIR9-like A9" evidence="1">
    <location>
        <begin position="203"/>
        <end position="235"/>
    </location>
</feature>
<gene>
    <name evidence="2" type="ORF">M8C21_000901</name>
</gene>
<dbReference type="PANTHER" id="PTHR31149:SF11">
    <property type="entry name" value="187-KDA MICROTUBULE-ASSOCIATED PROTEIN AIR9"/>
    <property type="match status" value="1"/>
</dbReference>
<proteinExistence type="predicted"/>
<dbReference type="AlphaFoldDB" id="A0AAD5BNI9"/>
<comment type="caution">
    <text evidence="2">The sequence shown here is derived from an EMBL/GenBank/DDBJ whole genome shotgun (WGS) entry which is preliminary data.</text>
</comment>
<evidence type="ECO:0000313" key="3">
    <source>
        <dbReference type="Proteomes" id="UP001206925"/>
    </source>
</evidence>
<dbReference type="GO" id="GO:0005886">
    <property type="term" value="C:plasma membrane"/>
    <property type="evidence" value="ECO:0007669"/>
    <property type="project" value="TreeGrafter"/>
</dbReference>